<proteinExistence type="predicted"/>
<sequence>QTLFRRFVSGQSVDWSAYNIYTVANVAKRLLISLPGGLLSPAGEHLLLTASQSAGPSSATGRACRHDANAVTSTPSESRRFERVDSAPVEKPSLERGVEICSSKTVELMIPTEMDEKLIRIFFRISSLSTKSDWPSERNIR</sequence>
<gene>
    <name evidence="2" type="ORF">PXEA_LOCUS18860</name>
</gene>
<reference evidence="2" key="1">
    <citation type="submission" date="2018-11" db="EMBL/GenBank/DDBJ databases">
        <authorList>
            <consortium name="Pathogen Informatics"/>
        </authorList>
    </citation>
    <scope>NUCLEOTIDE SEQUENCE</scope>
</reference>
<dbReference type="EMBL" id="CAAALY010073807">
    <property type="protein sequence ID" value="VEL25420.1"/>
    <property type="molecule type" value="Genomic_DNA"/>
</dbReference>
<accession>A0A448X1F5</accession>
<name>A0A448X1F5_9PLAT</name>
<evidence type="ECO:0000256" key="1">
    <source>
        <dbReference type="SAM" id="MobiDB-lite"/>
    </source>
</evidence>
<evidence type="ECO:0000313" key="3">
    <source>
        <dbReference type="Proteomes" id="UP000784294"/>
    </source>
</evidence>
<dbReference type="Proteomes" id="UP000784294">
    <property type="component" value="Unassembled WGS sequence"/>
</dbReference>
<dbReference type="SUPFAM" id="SSF48350">
    <property type="entry name" value="GTPase activation domain, GAP"/>
    <property type="match status" value="1"/>
</dbReference>
<keyword evidence="3" id="KW-1185">Reference proteome</keyword>
<comment type="caution">
    <text evidence="2">The sequence shown here is derived from an EMBL/GenBank/DDBJ whole genome shotgun (WGS) entry which is preliminary data.</text>
</comment>
<dbReference type="OrthoDB" id="6283036at2759"/>
<protein>
    <submittedName>
        <fullName evidence="2">Uncharacterized protein</fullName>
    </submittedName>
</protein>
<organism evidence="2 3">
    <name type="scientific">Protopolystoma xenopodis</name>
    <dbReference type="NCBI Taxonomy" id="117903"/>
    <lineage>
        <taxon>Eukaryota</taxon>
        <taxon>Metazoa</taxon>
        <taxon>Spiralia</taxon>
        <taxon>Lophotrochozoa</taxon>
        <taxon>Platyhelminthes</taxon>
        <taxon>Monogenea</taxon>
        <taxon>Polyopisthocotylea</taxon>
        <taxon>Polystomatidea</taxon>
        <taxon>Polystomatidae</taxon>
        <taxon>Protopolystoma</taxon>
    </lineage>
</organism>
<feature type="region of interest" description="Disordered" evidence="1">
    <location>
        <begin position="53"/>
        <end position="88"/>
    </location>
</feature>
<dbReference type="InterPro" id="IPR008936">
    <property type="entry name" value="Rho_GTPase_activation_prot"/>
</dbReference>
<dbReference type="AlphaFoldDB" id="A0A448X1F5"/>
<feature type="non-terminal residue" evidence="2">
    <location>
        <position position="1"/>
    </location>
</feature>
<evidence type="ECO:0000313" key="2">
    <source>
        <dbReference type="EMBL" id="VEL25420.1"/>
    </source>
</evidence>